<dbReference type="OrthoDB" id="3034455at2"/>
<keyword evidence="2" id="KW-1185">Reference proteome</keyword>
<evidence type="ECO:0000313" key="2">
    <source>
        <dbReference type="Proteomes" id="UP000276568"/>
    </source>
</evidence>
<dbReference type="EMBL" id="RJQC01000001">
    <property type="protein sequence ID" value="RNM31668.1"/>
    <property type="molecule type" value="Genomic_DNA"/>
</dbReference>
<reference evidence="1 2" key="1">
    <citation type="submission" date="2018-11" db="EMBL/GenBank/DDBJ databases">
        <title>Clostridium sp. nov., a member of the family Erysipelotrichaceae isolated from pig faeces.</title>
        <authorList>
            <person name="Chang Y.-H."/>
        </authorList>
    </citation>
    <scope>NUCLEOTIDE SEQUENCE [LARGE SCALE GENOMIC DNA]</scope>
    <source>
        <strain evidence="1 2">YH-panp20</strain>
    </source>
</reference>
<name>A0A3N0I442_9FIRM</name>
<gene>
    <name evidence="1" type="ORF">EDX97_03690</name>
</gene>
<dbReference type="AlphaFoldDB" id="A0A3N0I442"/>
<protein>
    <submittedName>
        <fullName evidence="1">Uncharacterized protein</fullName>
    </submittedName>
</protein>
<evidence type="ECO:0000313" key="1">
    <source>
        <dbReference type="EMBL" id="RNM31668.1"/>
    </source>
</evidence>
<dbReference type="RefSeq" id="WP_128519829.1">
    <property type="nucleotide sequence ID" value="NZ_RJQC01000001.1"/>
</dbReference>
<dbReference type="Proteomes" id="UP000276568">
    <property type="component" value="Unassembled WGS sequence"/>
</dbReference>
<sequence length="392" mass="45231">MTDYKFIKFLKDKKMVDAYQYYEACSYKLYLAQLSLSALNNVVADYQKKETDVAEEFYRDAATKGKGTYSAHTNSVNYLGVEASPTVIMDKLTMEILSLLHNFFDTFAQWLNASLFAEDGLPMERVSLTKVAGKMASFPEYTGQFITDVIALPTNQEYLYIADYNNTLKHRRQIYVENKFDILAVKGSVAVPEFEKDGRPHVKENALDLLKKKINFCSSILDDSKTYIETFFANVDNQHVAHRLYNPKTYLFFGSEEDYKAMRSPVNHYHYIEVDAANIQDSYQVLLVCDRMNGSEEESIEVFNSPYPIIMLRDSASERIVGIMKPDDGVSLSIKDEKEVYYRKYTPQTTGYEHEMFMAICQDEPFHYYPFLSDMTGGYALPEHDENEQDSK</sequence>
<proteinExistence type="predicted"/>
<comment type="caution">
    <text evidence="1">The sequence shown here is derived from an EMBL/GenBank/DDBJ whole genome shotgun (WGS) entry which is preliminary data.</text>
</comment>
<organism evidence="1 2">
    <name type="scientific">Absicoccus porci</name>
    <dbReference type="NCBI Taxonomy" id="2486576"/>
    <lineage>
        <taxon>Bacteria</taxon>
        <taxon>Bacillati</taxon>
        <taxon>Bacillota</taxon>
        <taxon>Erysipelotrichia</taxon>
        <taxon>Erysipelotrichales</taxon>
        <taxon>Erysipelotrichaceae</taxon>
        <taxon>Absicoccus</taxon>
    </lineage>
</organism>
<accession>A0A3N0I442</accession>